<evidence type="ECO:0000259" key="1">
    <source>
        <dbReference type="Pfam" id="PF03551"/>
    </source>
</evidence>
<organism evidence="2 3">
    <name type="scientific">Schaalia cardiffensis F0333</name>
    <dbReference type="NCBI Taxonomy" id="888050"/>
    <lineage>
        <taxon>Bacteria</taxon>
        <taxon>Bacillati</taxon>
        <taxon>Actinomycetota</taxon>
        <taxon>Actinomycetes</taxon>
        <taxon>Actinomycetales</taxon>
        <taxon>Actinomycetaceae</taxon>
        <taxon>Schaalia</taxon>
    </lineage>
</organism>
<dbReference type="EMBL" id="AQHZ01000024">
    <property type="protein sequence ID" value="ENO17721.1"/>
    <property type="molecule type" value="Genomic_DNA"/>
</dbReference>
<dbReference type="SUPFAM" id="SSF46785">
    <property type="entry name" value="Winged helix' DNA-binding domain"/>
    <property type="match status" value="1"/>
</dbReference>
<dbReference type="Gene3D" id="1.10.10.10">
    <property type="entry name" value="Winged helix-like DNA-binding domain superfamily/Winged helix DNA-binding domain"/>
    <property type="match status" value="1"/>
</dbReference>
<comment type="caution">
    <text evidence="2">The sequence shown here is derived from an EMBL/GenBank/DDBJ whole genome shotgun (WGS) entry which is preliminary data.</text>
</comment>
<dbReference type="Pfam" id="PF03551">
    <property type="entry name" value="PadR"/>
    <property type="match status" value="1"/>
</dbReference>
<name>N6X1X7_9ACTO</name>
<dbReference type="HOGENOM" id="CLU_154398_0_0_11"/>
<dbReference type="Proteomes" id="UP000013015">
    <property type="component" value="Unassembled WGS sequence"/>
</dbReference>
<dbReference type="InterPro" id="IPR005149">
    <property type="entry name" value="Tscrpt_reg_PadR_N"/>
</dbReference>
<reference evidence="2 3" key="1">
    <citation type="submission" date="2013-03" db="EMBL/GenBank/DDBJ databases">
        <title>Reference genome for the Human Microbiome Project.</title>
        <authorList>
            <person name="Aqrawi P."/>
            <person name="Ayvaz T."/>
            <person name="Bess C."/>
            <person name="Blankenburg K."/>
            <person name="Coyle M."/>
            <person name="Deng J."/>
            <person name="Forbes L."/>
            <person name="Fowler G."/>
            <person name="Francisco L."/>
            <person name="Fu Q."/>
            <person name="Gibbs R."/>
            <person name="Gross S."/>
            <person name="Gubbala S."/>
            <person name="Hale W."/>
            <person name="Hemphill L."/>
            <person name="Highlander S."/>
            <person name="Hirani K."/>
            <person name="Jackson L."/>
            <person name="Jakkamsetti A."/>
            <person name="Javaid M."/>
            <person name="Jayaseelan J.C."/>
            <person name="Jiang H."/>
            <person name="Joshi V."/>
            <person name="Korchina V."/>
            <person name="Kovar C."/>
            <person name="Lara F."/>
            <person name="Lee S."/>
            <person name="Liu Y."/>
            <person name="Mata R."/>
            <person name="Mathew T."/>
            <person name="Munidasa M."/>
            <person name="Muzny D."/>
            <person name="Nazareth L."/>
            <person name="Ngo R."/>
            <person name="Nguyen L."/>
            <person name="Nguyen N."/>
            <person name="Okwuonu G."/>
            <person name="Ongeri F."/>
            <person name="Palculict T."/>
            <person name="Patil S."/>
            <person name="Petrosino J."/>
            <person name="Pham C."/>
            <person name="Pham P."/>
            <person name="Pu L.-L."/>
            <person name="Qin X."/>
            <person name="Qu J."/>
            <person name="Reid J."/>
            <person name="Ross M."/>
            <person name="Ruth R."/>
            <person name="Saada N."/>
            <person name="San Lucas F."/>
            <person name="Santibanez J."/>
            <person name="Shang Y."/>
            <person name="Simmons D."/>
            <person name="Song X.-Z."/>
            <person name="Tang L.-Y."/>
            <person name="Thornton R."/>
            <person name="Warren J."/>
            <person name="Weissenberger G."/>
            <person name="Wilczek-Boney K."/>
            <person name="Worley K."/>
            <person name="Youmans B."/>
            <person name="Zhang J."/>
            <person name="Zhang L."/>
            <person name="Zhao Z."/>
            <person name="Zhou C."/>
            <person name="Zhu D."/>
            <person name="Zhu Y."/>
        </authorList>
    </citation>
    <scope>NUCLEOTIDE SEQUENCE [LARGE SCALE GENOMIC DNA]</scope>
    <source>
        <strain evidence="2 3">F0333</strain>
    </source>
</reference>
<dbReference type="STRING" id="888050.HMPREF9004_1631"/>
<gene>
    <name evidence="2" type="ORF">HMPREF9004_1631</name>
</gene>
<feature type="domain" description="Transcription regulator PadR N-terminal" evidence="1">
    <location>
        <begin position="28"/>
        <end position="101"/>
    </location>
</feature>
<dbReference type="InterPro" id="IPR036390">
    <property type="entry name" value="WH_DNA-bd_sf"/>
</dbReference>
<dbReference type="PATRIC" id="fig|888050.3.peg.1567"/>
<protein>
    <recommendedName>
        <fullName evidence="1">Transcription regulator PadR N-terminal domain-containing protein</fullName>
    </recommendedName>
</protein>
<evidence type="ECO:0000313" key="2">
    <source>
        <dbReference type="EMBL" id="ENO17721.1"/>
    </source>
</evidence>
<keyword evidence="3" id="KW-1185">Reference proteome</keyword>
<dbReference type="InterPro" id="IPR036388">
    <property type="entry name" value="WH-like_DNA-bd_sf"/>
</dbReference>
<dbReference type="AlphaFoldDB" id="N6X1X7"/>
<dbReference type="eggNOG" id="ENOG503494G">
    <property type="taxonomic scope" value="Bacteria"/>
</dbReference>
<dbReference type="RefSeq" id="WP_005964254.1">
    <property type="nucleotide sequence ID" value="NZ_CP040505.1"/>
</dbReference>
<evidence type="ECO:0000313" key="3">
    <source>
        <dbReference type="Proteomes" id="UP000013015"/>
    </source>
</evidence>
<sequence>MSEADEFLDDLVESWVEVYKKSATTVFLLRIISKEEELSTAQILTRLSEVSGWSFTERGLYRTLQRLVSNYLLAVDTRPGVRSGLKRKVFTVTDFGRAYLARIEAEYRK</sequence>
<proteinExistence type="predicted"/>
<accession>N6X1X7</accession>